<keyword evidence="3" id="KW-0131">Cell cycle</keyword>
<keyword evidence="2" id="KW-0812">Transmembrane</keyword>
<keyword evidence="4" id="KW-1185">Reference proteome</keyword>
<keyword evidence="3" id="KW-0132">Cell division</keyword>
<feature type="compositionally biased region" description="Polar residues" evidence="1">
    <location>
        <begin position="216"/>
        <end position="227"/>
    </location>
</feature>
<evidence type="ECO:0000313" key="3">
    <source>
        <dbReference type="EMBL" id="AUB34775.1"/>
    </source>
</evidence>
<feature type="region of interest" description="Disordered" evidence="1">
    <location>
        <begin position="64"/>
        <end position="100"/>
    </location>
</feature>
<sequence length="263" mass="29157">MLVAQKAILTKQKQTIKTINLKYSISHLKKFMVVARKSAVSTRGTWFRRDSILSLERRRSARIESAAQSASTPTAQAAPVSSQRRQRSSKNLAASSTNKAVMPKSVKEVGRQQVLNLNEQSSANQKTPGVGFLRLPTMPNSGAAPLWLLRLYTFHRYSSVLAFLLVASTLAVYAWTVYSQELWGKSYRRLQNLQRHERLLTTTNATLTNKFAQEAEQPTTGLVSPTPQGMIFLPPASHSPKPASSNTTPNSETQQQTLSPLGY</sequence>
<accession>A0A2K8SIW4</accession>
<keyword evidence="2" id="KW-0472">Membrane</keyword>
<feature type="compositionally biased region" description="Polar residues" evidence="1">
    <location>
        <begin position="246"/>
        <end position="263"/>
    </location>
</feature>
<reference evidence="3 4" key="1">
    <citation type="submission" date="2017-11" db="EMBL/GenBank/DDBJ databases">
        <title>Complete genome of a free-living desiccation-tolerant cyanobacterium and its photosynthetic adaptation to extreme terrestrial habitat.</title>
        <authorList>
            <person name="Shang J."/>
        </authorList>
    </citation>
    <scope>NUCLEOTIDE SEQUENCE [LARGE SCALE GENOMIC DNA]</scope>
    <source>
        <strain evidence="3 4">CCNUN1</strain>
    </source>
</reference>
<feature type="transmembrane region" description="Helical" evidence="2">
    <location>
        <begin position="157"/>
        <end position="178"/>
    </location>
</feature>
<feature type="compositionally biased region" description="Polar residues" evidence="1">
    <location>
        <begin position="89"/>
        <end position="99"/>
    </location>
</feature>
<keyword evidence="2" id="KW-1133">Transmembrane helix</keyword>
<dbReference type="KEGG" id="nfl:COO91_00606"/>
<dbReference type="AlphaFoldDB" id="A0A2K8SIW4"/>
<feature type="compositionally biased region" description="Low complexity" evidence="1">
    <location>
        <begin position="234"/>
        <end position="245"/>
    </location>
</feature>
<evidence type="ECO:0000256" key="2">
    <source>
        <dbReference type="SAM" id="Phobius"/>
    </source>
</evidence>
<feature type="region of interest" description="Disordered" evidence="1">
    <location>
        <begin position="215"/>
        <end position="263"/>
    </location>
</feature>
<dbReference type="Proteomes" id="UP000232003">
    <property type="component" value="Chromosome"/>
</dbReference>
<name>A0A2K8SIW4_9NOSO</name>
<dbReference type="EMBL" id="CP024785">
    <property type="protein sequence ID" value="AUB34775.1"/>
    <property type="molecule type" value="Genomic_DNA"/>
</dbReference>
<evidence type="ECO:0000256" key="1">
    <source>
        <dbReference type="SAM" id="MobiDB-lite"/>
    </source>
</evidence>
<feature type="compositionally biased region" description="Low complexity" evidence="1">
    <location>
        <begin position="64"/>
        <end position="82"/>
    </location>
</feature>
<gene>
    <name evidence="3" type="ORF">COO91_00606</name>
</gene>
<dbReference type="GO" id="GO:0051301">
    <property type="term" value="P:cell division"/>
    <property type="evidence" value="ECO:0007669"/>
    <property type="project" value="UniProtKB-KW"/>
</dbReference>
<organism evidence="3 4">
    <name type="scientific">Nostoc flagelliforme CCNUN1</name>
    <dbReference type="NCBI Taxonomy" id="2038116"/>
    <lineage>
        <taxon>Bacteria</taxon>
        <taxon>Bacillati</taxon>
        <taxon>Cyanobacteriota</taxon>
        <taxon>Cyanophyceae</taxon>
        <taxon>Nostocales</taxon>
        <taxon>Nostocaceae</taxon>
        <taxon>Nostoc</taxon>
    </lineage>
</organism>
<proteinExistence type="predicted"/>
<protein>
    <submittedName>
        <fullName evidence="3">Cell division protein FtsL</fullName>
    </submittedName>
</protein>
<evidence type="ECO:0000313" key="4">
    <source>
        <dbReference type="Proteomes" id="UP000232003"/>
    </source>
</evidence>